<dbReference type="CDD" id="cd23576">
    <property type="entry name" value="TFP_LU_ECD_BAMBI"/>
    <property type="match status" value="1"/>
</dbReference>
<evidence type="ECO:0000256" key="2">
    <source>
        <dbReference type="SAM" id="SignalP"/>
    </source>
</evidence>
<dbReference type="Proteomes" id="UP001634394">
    <property type="component" value="Unassembled WGS sequence"/>
</dbReference>
<organism evidence="5 6">
    <name type="scientific">Sinanodonta woodiana</name>
    <name type="common">Chinese pond mussel</name>
    <name type="synonym">Anodonta woodiana</name>
    <dbReference type="NCBI Taxonomy" id="1069815"/>
    <lineage>
        <taxon>Eukaryota</taxon>
        <taxon>Metazoa</taxon>
        <taxon>Spiralia</taxon>
        <taxon>Lophotrochozoa</taxon>
        <taxon>Mollusca</taxon>
        <taxon>Bivalvia</taxon>
        <taxon>Autobranchia</taxon>
        <taxon>Heteroconchia</taxon>
        <taxon>Palaeoheterodonta</taxon>
        <taxon>Unionida</taxon>
        <taxon>Unionoidea</taxon>
        <taxon>Unionidae</taxon>
        <taxon>Unioninae</taxon>
        <taxon>Sinanodonta</taxon>
    </lineage>
</organism>
<evidence type="ECO:0000259" key="4">
    <source>
        <dbReference type="Pfam" id="PF19337"/>
    </source>
</evidence>
<dbReference type="InterPro" id="IPR045806">
    <property type="entry name" value="BAMBI_C"/>
</dbReference>
<dbReference type="Gene3D" id="2.10.60.10">
    <property type="entry name" value="CD59"/>
    <property type="match status" value="1"/>
</dbReference>
<dbReference type="EMBL" id="JBJQND010000019">
    <property type="protein sequence ID" value="KAL3832033.1"/>
    <property type="molecule type" value="Genomic_DNA"/>
</dbReference>
<protein>
    <recommendedName>
        <fullName evidence="7">BMP and activin membrane-bound inhibitor homolog</fullName>
    </recommendedName>
</protein>
<feature type="domain" description="BMP and activin membrane-bound inhibitor N-terminal" evidence="3">
    <location>
        <begin position="15"/>
        <end position="104"/>
    </location>
</feature>
<accession>A0ABD3T6F4</accession>
<dbReference type="SUPFAM" id="SSF57302">
    <property type="entry name" value="Snake toxin-like"/>
    <property type="match status" value="1"/>
</dbReference>
<feature type="signal peptide" evidence="2">
    <location>
        <begin position="1"/>
        <end position="21"/>
    </location>
</feature>
<keyword evidence="1" id="KW-0472">Membrane</keyword>
<keyword evidence="6" id="KW-1185">Reference proteome</keyword>
<dbReference type="Pfam" id="PF19337">
    <property type="entry name" value="BAMBI_C"/>
    <property type="match status" value="1"/>
</dbReference>
<evidence type="ECO:0008006" key="7">
    <source>
        <dbReference type="Google" id="ProtNLM"/>
    </source>
</evidence>
<keyword evidence="1" id="KW-1133">Transmembrane helix</keyword>
<sequence length="275" mass="30727">MAESALGIFILLIYCIAMVEGEIRCQCNESGCVTSAYMCKSQAGSCYSLLKSLHGPTTDAVHGCLDNLPLYKQSMCSIQTGAEYAVANGPDEILFCCKSDMCNFYPDFTLLISNKSTPTEVIENDRQQNTPRPAPGQPEKDLWFKAAVIAVPIAGGFILVLLVLLAVRMLRTDSRQHRRLIQIRRERSLTKAQLYVSDHFIGKPPMKDCSHYSERHQNPICKDSTKVKVEKDGKSYENICEKISDTEPVHTVKQSSFPSIVIWGKPKKNDFPTIV</sequence>
<dbReference type="InterPro" id="IPR045807">
    <property type="entry name" value="BAMBI_N"/>
</dbReference>
<gene>
    <name evidence="5" type="ORF">ACJMK2_023713</name>
</gene>
<feature type="transmembrane region" description="Helical" evidence="1">
    <location>
        <begin position="142"/>
        <end position="170"/>
    </location>
</feature>
<dbReference type="InterPro" id="IPR045860">
    <property type="entry name" value="Snake_toxin-like_sf"/>
</dbReference>
<evidence type="ECO:0000256" key="1">
    <source>
        <dbReference type="SAM" id="Phobius"/>
    </source>
</evidence>
<comment type="caution">
    <text evidence="5">The sequence shown here is derived from an EMBL/GenBank/DDBJ whole genome shotgun (WGS) entry which is preliminary data.</text>
</comment>
<dbReference type="Pfam" id="PF06211">
    <property type="entry name" value="BAMBI"/>
    <property type="match status" value="1"/>
</dbReference>
<evidence type="ECO:0000313" key="6">
    <source>
        <dbReference type="Proteomes" id="UP001634394"/>
    </source>
</evidence>
<feature type="domain" description="BMP and activin membrane-bound inhibitor C-terminal" evidence="4">
    <location>
        <begin position="139"/>
        <end position="191"/>
    </location>
</feature>
<name>A0ABD3T6F4_SINWO</name>
<keyword evidence="1" id="KW-0812">Transmembrane</keyword>
<feature type="chain" id="PRO_5044881168" description="BMP and activin membrane-bound inhibitor homolog" evidence="2">
    <location>
        <begin position="22"/>
        <end position="275"/>
    </location>
</feature>
<keyword evidence="2" id="KW-0732">Signal</keyword>
<proteinExistence type="predicted"/>
<reference evidence="5 6" key="1">
    <citation type="submission" date="2024-11" db="EMBL/GenBank/DDBJ databases">
        <title>Chromosome-level genome assembly of the freshwater bivalve Anodonta woodiana.</title>
        <authorList>
            <person name="Chen X."/>
        </authorList>
    </citation>
    <scope>NUCLEOTIDE SEQUENCE [LARGE SCALE GENOMIC DNA]</scope>
    <source>
        <strain evidence="5">MN2024</strain>
        <tissue evidence="5">Gills</tissue>
    </source>
</reference>
<dbReference type="AlphaFoldDB" id="A0ABD3T6F4"/>
<evidence type="ECO:0000313" key="5">
    <source>
        <dbReference type="EMBL" id="KAL3832033.1"/>
    </source>
</evidence>
<evidence type="ECO:0000259" key="3">
    <source>
        <dbReference type="Pfam" id="PF06211"/>
    </source>
</evidence>